<sequence length="93" mass="10171">MTTLNLINGFSISSNIDQNTLLTVWALFVITFQSASSASVGQDDSIKKFPIVLPINLGQSVTINDVIYGENYNKNHAMAKPLAGNFLAKFDVY</sequence>
<proteinExistence type="predicted"/>
<keyword evidence="1" id="KW-0732">Signal</keyword>
<feature type="signal peptide" evidence="1">
    <location>
        <begin position="1"/>
        <end position="37"/>
    </location>
</feature>
<dbReference type="AlphaFoldDB" id="A0A8J2K2H6"/>
<keyword evidence="3" id="KW-1185">Reference proteome</keyword>
<organism evidence="2 3">
    <name type="scientific">Allacma fusca</name>
    <dbReference type="NCBI Taxonomy" id="39272"/>
    <lineage>
        <taxon>Eukaryota</taxon>
        <taxon>Metazoa</taxon>
        <taxon>Ecdysozoa</taxon>
        <taxon>Arthropoda</taxon>
        <taxon>Hexapoda</taxon>
        <taxon>Collembola</taxon>
        <taxon>Symphypleona</taxon>
        <taxon>Sminthuridae</taxon>
        <taxon>Allacma</taxon>
    </lineage>
</organism>
<gene>
    <name evidence="2" type="ORF">AFUS01_LOCUS17524</name>
</gene>
<comment type="caution">
    <text evidence="2">The sequence shown here is derived from an EMBL/GenBank/DDBJ whole genome shotgun (WGS) entry which is preliminary data.</text>
</comment>
<feature type="chain" id="PRO_5035221702" evidence="1">
    <location>
        <begin position="38"/>
        <end position="93"/>
    </location>
</feature>
<dbReference type="Proteomes" id="UP000708208">
    <property type="component" value="Unassembled WGS sequence"/>
</dbReference>
<accession>A0A8J2K2H6</accession>
<evidence type="ECO:0000256" key="1">
    <source>
        <dbReference type="SAM" id="SignalP"/>
    </source>
</evidence>
<reference evidence="2" key="1">
    <citation type="submission" date="2021-06" db="EMBL/GenBank/DDBJ databases">
        <authorList>
            <person name="Hodson N. C."/>
            <person name="Mongue J. A."/>
            <person name="Jaron S. K."/>
        </authorList>
    </citation>
    <scope>NUCLEOTIDE SEQUENCE</scope>
</reference>
<dbReference type="EMBL" id="CAJVCH010168297">
    <property type="protein sequence ID" value="CAG7728767.1"/>
    <property type="molecule type" value="Genomic_DNA"/>
</dbReference>
<feature type="non-terminal residue" evidence="2">
    <location>
        <position position="1"/>
    </location>
</feature>
<evidence type="ECO:0000313" key="2">
    <source>
        <dbReference type="EMBL" id="CAG7728767.1"/>
    </source>
</evidence>
<feature type="non-terminal residue" evidence="2">
    <location>
        <position position="93"/>
    </location>
</feature>
<evidence type="ECO:0000313" key="3">
    <source>
        <dbReference type="Proteomes" id="UP000708208"/>
    </source>
</evidence>
<protein>
    <submittedName>
        <fullName evidence="2">Uncharacterized protein</fullName>
    </submittedName>
</protein>
<name>A0A8J2K2H6_9HEXA</name>